<feature type="domain" description="J" evidence="5">
    <location>
        <begin position="15"/>
        <end position="80"/>
    </location>
</feature>
<proteinExistence type="predicted"/>
<dbReference type="PROSITE" id="PS50076">
    <property type="entry name" value="DNAJ_2"/>
    <property type="match status" value="1"/>
</dbReference>
<dbReference type="GO" id="GO:0031072">
    <property type="term" value="F:heat shock protein binding"/>
    <property type="evidence" value="ECO:0007669"/>
    <property type="project" value="TreeGrafter"/>
</dbReference>
<evidence type="ECO:0000256" key="4">
    <source>
        <dbReference type="SAM" id="MobiDB-lite"/>
    </source>
</evidence>
<dbReference type="Pfam" id="PF23302">
    <property type="entry name" value="HTH_DNAJC9"/>
    <property type="match status" value="1"/>
</dbReference>
<feature type="region of interest" description="Disordered" evidence="4">
    <location>
        <begin position="173"/>
        <end position="204"/>
    </location>
</feature>
<dbReference type="InterPro" id="IPR056453">
    <property type="entry name" value="HTH_DNAJC9"/>
</dbReference>
<reference evidence="6" key="1">
    <citation type="submission" date="2025-08" db="UniProtKB">
        <authorList>
            <consortium name="Ensembl"/>
        </authorList>
    </citation>
    <scope>IDENTIFICATION</scope>
</reference>
<dbReference type="PANTHER" id="PTHR44144">
    <property type="entry name" value="DNAJ HOMOLOG SUBFAMILY C MEMBER 9"/>
    <property type="match status" value="1"/>
</dbReference>
<dbReference type="InterPro" id="IPR036869">
    <property type="entry name" value="J_dom_sf"/>
</dbReference>
<evidence type="ECO:0000256" key="1">
    <source>
        <dbReference type="ARBA" id="ARBA00022553"/>
    </source>
</evidence>
<dbReference type="Ensembl" id="ENSPMGT00000009839.1">
    <property type="protein sequence ID" value="ENSPMGP00000009229.1"/>
    <property type="gene ID" value="ENSPMGG00000007643.1"/>
</dbReference>
<dbReference type="CDD" id="cd06257">
    <property type="entry name" value="DnaJ"/>
    <property type="match status" value="1"/>
</dbReference>
<evidence type="ECO:0000259" key="5">
    <source>
        <dbReference type="PROSITE" id="PS50076"/>
    </source>
</evidence>
<evidence type="ECO:0000256" key="2">
    <source>
        <dbReference type="ARBA" id="ARBA00054761"/>
    </source>
</evidence>
<accession>A0A3B3ZXT2</accession>
<evidence type="ECO:0000256" key="3">
    <source>
        <dbReference type="ARBA" id="ARBA00071610"/>
    </source>
</evidence>
<dbReference type="GO" id="GO:0005634">
    <property type="term" value="C:nucleus"/>
    <property type="evidence" value="ECO:0007669"/>
    <property type="project" value="TreeGrafter"/>
</dbReference>
<dbReference type="Pfam" id="PF00226">
    <property type="entry name" value="DnaJ"/>
    <property type="match status" value="1"/>
</dbReference>
<dbReference type="PANTHER" id="PTHR44144:SF1">
    <property type="entry name" value="DNAJ HOMOLOG SUBFAMILY C MEMBER 9"/>
    <property type="match status" value="1"/>
</dbReference>
<dbReference type="GO" id="GO:0005737">
    <property type="term" value="C:cytoplasm"/>
    <property type="evidence" value="ECO:0007669"/>
    <property type="project" value="TreeGrafter"/>
</dbReference>
<name>A0A3B3ZXT2_9GOBI</name>
<dbReference type="FunFam" id="1.10.287.110:FF:000035">
    <property type="entry name" value="DnaJ homolog subfamily C member 9"/>
    <property type="match status" value="1"/>
</dbReference>
<dbReference type="AlphaFoldDB" id="A0A3B3ZXT2"/>
<sequence>MGLLERCDELFKTSSLYEVLGTTKHATEADIRKAYYKVSLRIHPDRAPDDPRATDKFQVLGKVYAVLSDEEQRKVYDEQGIVDEETDALSQVRCWEEYWRLDEIWHCVFSSAQKKSRQDILQYYVRYKGDMDAIMESVLCGSADDEPRISSIIQDAIDNNEVATLSAFTKESEKKKKARRKRADKERQEAEQMQKEMGLGDDDESLTKMIKNFNSFLTNLEEKYAPKTGKSKKGKK</sequence>
<feature type="compositionally biased region" description="Basic and acidic residues" evidence="4">
    <location>
        <begin position="183"/>
        <end position="194"/>
    </location>
</feature>
<dbReference type="SUPFAM" id="SSF46565">
    <property type="entry name" value="Chaperone J-domain"/>
    <property type="match status" value="1"/>
</dbReference>
<dbReference type="SMART" id="SM00271">
    <property type="entry name" value="DnaJ"/>
    <property type="match status" value="1"/>
</dbReference>
<keyword evidence="7" id="KW-1185">Reference proteome</keyword>
<dbReference type="InterPro" id="IPR018253">
    <property type="entry name" value="DnaJ_domain_CS"/>
</dbReference>
<protein>
    <recommendedName>
        <fullName evidence="3">DnaJ homolog subfamily C member 9</fullName>
    </recommendedName>
</protein>
<dbReference type="PROSITE" id="PS00636">
    <property type="entry name" value="DNAJ_1"/>
    <property type="match status" value="1"/>
</dbReference>
<reference evidence="6" key="2">
    <citation type="submission" date="2025-09" db="UniProtKB">
        <authorList>
            <consortium name="Ensembl"/>
        </authorList>
    </citation>
    <scope>IDENTIFICATION</scope>
</reference>
<evidence type="ECO:0000313" key="6">
    <source>
        <dbReference type="Ensembl" id="ENSPMGP00000009229.1"/>
    </source>
</evidence>
<evidence type="ECO:0000313" key="7">
    <source>
        <dbReference type="Proteomes" id="UP000261520"/>
    </source>
</evidence>
<dbReference type="Proteomes" id="UP000261520">
    <property type="component" value="Unplaced"/>
</dbReference>
<dbReference type="InterPro" id="IPR052594">
    <property type="entry name" value="J_domain-containing_protein"/>
</dbReference>
<comment type="function">
    <text evidence="2">Acts as a dual histone chaperone and heat shock co-chaperone. As a histone chaperone, forms a co-chaperone complex with MCM2 and histone H3-H4 heterodimers; and may thereby assist MCM2 in histone H3-H4 heterodimer recognition and facilitate the assembly of histones into nucleosomes. May also act as a histone co-chaperone together with TONSL. May recruit histone chaperones ASF1A, NASP and SPT2 to histone H3-H4 heterodimers. Also plays a role as co-chaperone of the HSP70 family of molecular chaperone proteins, such as HSPA1A, HSPA1B and HSPA8. As a co-chaperone, may play a role in the recruitment of HSP70-type molecular chaperone machinery to histone H3-H4 substrates, thereby maintaining the histone structural integrity. Exhibits activity to assemble histones onto DNA in vitro.</text>
</comment>
<dbReference type="InterPro" id="IPR001623">
    <property type="entry name" value="DnaJ_domain"/>
</dbReference>
<keyword evidence="1" id="KW-0597">Phosphoprotein</keyword>
<dbReference type="PRINTS" id="PR00625">
    <property type="entry name" value="JDOMAIN"/>
</dbReference>
<dbReference type="Gene3D" id="1.10.287.110">
    <property type="entry name" value="DnaJ domain"/>
    <property type="match status" value="1"/>
</dbReference>
<organism evidence="6 7">
    <name type="scientific">Periophthalmus magnuspinnatus</name>
    <dbReference type="NCBI Taxonomy" id="409849"/>
    <lineage>
        <taxon>Eukaryota</taxon>
        <taxon>Metazoa</taxon>
        <taxon>Chordata</taxon>
        <taxon>Craniata</taxon>
        <taxon>Vertebrata</taxon>
        <taxon>Euteleostomi</taxon>
        <taxon>Actinopterygii</taxon>
        <taxon>Neopterygii</taxon>
        <taxon>Teleostei</taxon>
        <taxon>Neoteleostei</taxon>
        <taxon>Acanthomorphata</taxon>
        <taxon>Gobiaria</taxon>
        <taxon>Gobiiformes</taxon>
        <taxon>Gobioidei</taxon>
        <taxon>Gobiidae</taxon>
        <taxon>Oxudercinae</taxon>
        <taxon>Periophthalmus</taxon>
    </lineage>
</organism>